<gene>
    <name evidence="5" type="ORF">E4U03_08335</name>
</gene>
<dbReference type="PANTHER" id="PTHR43818:SF11">
    <property type="entry name" value="BCDNA.GH03377"/>
    <property type="match status" value="1"/>
</dbReference>
<protein>
    <submittedName>
        <fullName evidence="5">Gfo/Idh/MocA family oxidoreductase</fullName>
    </submittedName>
</protein>
<dbReference type="InterPro" id="IPR000683">
    <property type="entry name" value="Gfo/Idh/MocA-like_OxRdtase_N"/>
</dbReference>
<dbReference type="Gene3D" id="3.40.50.720">
    <property type="entry name" value="NAD(P)-binding Rossmann-like Domain"/>
    <property type="match status" value="1"/>
</dbReference>
<dbReference type="GO" id="GO:0000166">
    <property type="term" value="F:nucleotide binding"/>
    <property type="evidence" value="ECO:0007669"/>
    <property type="project" value="InterPro"/>
</dbReference>
<organism evidence="5 6">
    <name type="scientific">Rothia nasimurium</name>
    <dbReference type="NCBI Taxonomy" id="85336"/>
    <lineage>
        <taxon>Bacteria</taxon>
        <taxon>Bacillati</taxon>
        <taxon>Actinomycetota</taxon>
        <taxon>Actinomycetes</taxon>
        <taxon>Micrococcales</taxon>
        <taxon>Micrococcaceae</taxon>
        <taxon>Rothia</taxon>
    </lineage>
</organism>
<dbReference type="Proteomes" id="UP000297951">
    <property type="component" value="Unassembled WGS sequence"/>
</dbReference>
<dbReference type="RefSeq" id="WP_135013087.1">
    <property type="nucleotide sequence ID" value="NZ_JADGLK010000028.1"/>
</dbReference>
<evidence type="ECO:0000256" key="1">
    <source>
        <dbReference type="ARBA" id="ARBA00023002"/>
    </source>
</evidence>
<evidence type="ECO:0000256" key="2">
    <source>
        <dbReference type="ARBA" id="ARBA00023027"/>
    </source>
</evidence>
<dbReference type="AlphaFoldDB" id="A0A4Y9F398"/>
<evidence type="ECO:0000313" key="5">
    <source>
        <dbReference type="EMBL" id="TFU21714.1"/>
    </source>
</evidence>
<dbReference type="STRING" id="85336.A7979_05105"/>
<dbReference type="OrthoDB" id="9792085at2"/>
<dbReference type="InterPro" id="IPR055170">
    <property type="entry name" value="GFO_IDH_MocA-like_dom"/>
</dbReference>
<name>A0A4Y9F398_9MICC</name>
<dbReference type="InterPro" id="IPR050463">
    <property type="entry name" value="Gfo/Idh/MocA_oxidrdct_glycsds"/>
</dbReference>
<dbReference type="SUPFAM" id="SSF55347">
    <property type="entry name" value="Glyceraldehyde-3-phosphate dehydrogenase-like, C-terminal domain"/>
    <property type="match status" value="1"/>
</dbReference>
<evidence type="ECO:0000259" key="3">
    <source>
        <dbReference type="Pfam" id="PF01408"/>
    </source>
</evidence>
<dbReference type="PANTHER" id="PTHR43818">
    <property type="entry name" value="BCDNA.GH03377"/>
    <property type="match status" value="1"/>
</dbReference>
<dbReference type="InterPro" id="IPR036291">
    <property type="entry name" value="NAD(P)-bd_dom_sf"/>
</dbReference>
<accession>A0A4Y9F398</accession>
<evidence type="ECO:0000313" key="6">
    <source>
        <dbReference type="Proteomes" id="UP000297951"/>
    </source>
</evidence>
<dbReference type="Pfam" id="PF01408">
    <property type="entry name" value="GFO_IDH_MocA"/>
    <property type="match status" value="1"/>
</dbReference>
<dbReference type="EMBL" id="SPQC01000028">
    <property type="protein sequence ID" value="TFU21714.1"/>
    <property type="molecule type" value="Genomic_DNA"/>
</dbReference>
<dbReference type="Gene3D" id="3.30.360.10">
    <property type="entry name" value="Dihydrodipicolinate Reductase, domain 2"/>
    <property type="match status" value="1"/>
</dbReference>
<reference evidence="5 6" key="1">
    <citation type="submission" date="2019-03" db="EMBL/GenBank/DDBJ databases">
        <title>Diversity of the mouse oral microbiome.</title>
        <authorList>
            <person name="Joseph S."/>
            <person name="Aduse-Opoku J."/>
            <person name="Curtis M."/>
            <person name="Wade W."/>
            <person name="Hashim A."/>
        </authorList>
    </citation>
    <scope>NUCLEOTIDE SEQUENCE [LARGE SCALE GENOMIC DNA]</scope>
    <source>
        <strain evidence="6">irhom_31</strain>
    </source>
</reference>
<dbReference type="Pfam" id="PF22725">
    <property type="entry name" value="GFO_IDH_MocA_C3"/>
    <property type="match status" value="1"/>
</dbReference>
<keyword evidence="1" id="KW-0560">Oxidoreductase</keyword>
<dbReference type="SUPFAM" id="SSF51735">
    <property type="entry name" value="NAD(P)-binding Rossmann-fold domains"/>
    <property type="match status" value="1"/>
</dbReference>
<sequence>MSVQEISVAVIGAGMAGQGHAFGYRMARAIHNSSLPKVRLAAIADPNVPLAEEVASRYGYERVYADWTEVANDPSIDAVSIVVGNALHLPVTKGLLEAGKHVLCEKPLAGTLEDAEAMVELEKQYGDKLITAVGYTVRRTPALNALKKKITNGDFGPVAGFISNYLCDYGTDTDAPMTWRYRGGPGSGALGDLGSHTIDTGEQLNGRVVSVRGAYLSTTITERHLPAGAVVGHGKVELSEEVENVGNEDTATFTCVFENGAVGTYTISRVAFGNPNGQVYHIYGPRAQASWDILRPAEYSYNDSAAPADTAGPRTVVINAHTPNYPGSLAMDAPGVGYNYNQNFAFQARAFLEQIAGIKGHLEPCATFADGLHTLKVIAAIAESADSNGAEVKIR</sequence>
<evidence type="ECO:0000259" key="4">
    <source>
        <dbReference type="Pfam" id="PF22725"/>
    </source>
</evidence>
<dbReference type="GO" id="GO:0016491">
    <property type="term" value="F:oxidoreductase activity"/>
    <property type="evidence" value="ECO:0007669"/>
    <property type="project" value="UniProtKB-KW"/>
</dbReference>
<keyword evidence="2" id="KW-0520">NAD</keyword>
<comment type="caution">
    <text evidence="5">The sequence shown here is derived from an EMBL/GenBank/DDBJ whole genome shotgun (WGS) entry which is preliminary data.</text>
</comment>
<feature type="domain" description="Gfo/Idh/MocA-like oxidoreductase N-terminal" evidence="3">
    <location>
        <begin position="6"/>
        <end position="130"/>
    </location>
</feature>
<feature type="domain" description="GFO/IDH/MocA-like oxidoreductase" evidence="4">
    <location>
        <begin position="145"/>
        <end position="287"/>
    </location>
</feature>
<proteinExistence type="predicted"/>